<dbReference type="EMBL" id="AVFE01000022">
    <property type="protein sequence ID" value="ETD04613.1"/>
    <property type="molecule type" value="Genomic_DNA"/>
</dbReference>
<name>V8AP60_9LACT</name>
<dbReference type="InterPro" id="IPR010982">
    <property type="entry name" value="Lambda_DNA-bd_dom_sf"/>
</dbReference>
<dbReference type="Proteomes" id="UP000018692">
    <property type="component" value="Unassembled WGS sequence"/>
</dbReference>
<dbReference type="PANTHER" id="PTHR37038">
    <property type="entry name" value="TRANSCRIPTIONAL REGULATOR-RELATED"/>
    <property type="match status" value="1"/>
</dbReference>
<feature type="domain" description="HTH cro/C1-type" evidence="1">
    <location>
        <begin position="9"/>
        <end position="63"/>
    </location>
</feature>
<evidence type="ECO:0000313" key="2">
    <source>
        <dbReference type="EMBL" id="ETD04613.1"/>
    </source>
</evidence>
<proteinExistence type="predicted"/>
<organism evidence="2 3">
    <name type="scientific">Lactococcus garvieae TRF1</name>
    <dbReference type="NCBI Taxonomy" id="1380772"/>
    <lineage>
        <taxon>Bacteria</taxon>
        <taxon>Bacillati</taxon>
        <taxon>Bacillota</taxon>
        <taxon>Bacilli</taxon>
        <taxon>Lactobacillales</taxon>
        <taxon>Streptococcaceae</taxon>
        <taxon>Lactococcus</taxon>
    </lineage>
</organism>
<dbReference type="InterPro" id="IPR053163">
    <property type="entry name" value="HTH-type_regulator_Rgg"/>
</dbReference>
<protein>
    <recommendedName>
        <fullName evidence="1">HTH cro/C1-type domain-containing protein</fullName>
    </recommendedName>
</protein>
<dbReference type="InterPro" id="IPR001387">
    <property type="entry name" value="Cro/C1-type_HTH"/>
</dbReference>
<reference evidence="2 3" key="1">
    <citation type="submission" date="2013-07" db="EMBL/GenBank/DDBJ databases">
        <title>Isolation of Lactococcus garvieae strain TRF1 from the fecal material of a timber rattlesnake.</title>
        <authorList>
            <person name="McLaughlin R.W."/>
            <person name="Cochran P.A."/>
            <person name="Dowd S.E."/>
        </authorList>
    </citation>
    <scope>NUCLEOTIDE SEQUENCE [LARGE SCALE GENOMIC DNA]</scope>
    <source>
        <strain evidence="2 3">TRF1</strain>
    </source>
</reference>
<evidence type="ECO:0000259" key="1">
    <source>
        <dbReference type="SMART" id="SM00530"/>
    </source>
</evidence>
<evidence type="ECO:0000313" key="3">
    <source>
        <dbReference type="Proteomes" id="UP000018692"/>
    </source>
</evidence>
<sequence>MIYKKYGEVFKSIRKQQGFVITDFASIGIPKSTLSDFECGRAMMSLAKVDAALQRMGSGLSQFDNYLNNYITADTVLLLEEAEQAYFKENIEKLNELLTTCEELGYRIIYSSIKVILTEHDDDDVSRIIDFLYEAKTWGRTELYIYYIILNFLDKDDIIDILQIFKKNSDGICKSKIFNREIVLALCRASTILAYRGYKEESKQIIKDIEGQGLAEDRMFLRTLLYGTKGVWIYHFENKDEGREKIEFFLDIQEKIGPPEFSKYFKERYKKYI</sequence>
<dbReference type="SMART" id="SM00530">
    <property type="entry name" value="HTH_XRE"/>
    <property type="match status" value="1"/>
</dbReference>
<dbReference type="InterPro" id="IPR010057">
    <property type="entry name" value="Transcription_activator_Rgg_C"/>
</dbReference>
<dbReference type="GO" id="GO:0003677">
    <property type="term" value="F:DNA binding"/>
    <property type="evidence" value="ECO:0007669"/>
    <property type="project" value="InterPro"/>
</dbReference>
<dbReference type="SUPFAM" id="SSF47413">
    <property type="entry name" value="lambda repressor-like DNA-binding domains"/>
    <property type="match status" value="1"/>
</dbReference>
<dbReference type="NCBIfam" id="TIGR01716">
    <property type="entry name" value="RGG_Cterm"/>
    <property type="match status" value="1"/>
</dbReference>
<dbReference type="AlphaFoldDB" id="V8AP60"/>
<dbReference type="CDD" id="cd00093">
    <property type="entry name" value="HTH_XRE"/>
    <property type="match status" value="1"/>
</dbReference>
<gene>
    <name evidence="2" type="ORF">N568_0106890</name>
</gene>
<comment type="caution">
    <text evidence="2">The sequence shown here is derived from an EMBL/GenBank/DDBJ whole genome shotgun (WGS) entry which is preliminary data.</text>
</comment>
<accession>V8AP60</accession>
<dbReference type="Pfam" id="PF21259">
    <property type="entry name" value="Rgg_C"/>
    <property type="match status" value="1"/>
</dbReference>
<dbReference type="PATRIC" id="fig|1380772.3.peg.1337"/>